<dbReference type="EMBL" id="CP020716">
    <property type="protein sequence ID" value="ARJ07668.1"/>
    <property type="molecule type" value="Genomic_DNA"/>
</dbReference>
<dbReference type="KEGG" id="cphy:B5808_20030"/>
<feature type="region of interest" description="Disordered" evidence="1">
    <location>
        <begin position="1"/>
        <end position="20"/>
    </location>
</feature>
<gene>
    <name evidence="2" type="ORF">B5808_20030</name>
</gene>
<keyword evidence="2" id="KW-0614">Plasmid</keyword>
<evidence type="ECO:0000256" key="1">
    <source>
        <dbReference type="SAM" id="MobiDB-lite"/>
    </source>
</evidence>
<keyword evidence="3" id="KW-1185">Reference proteome</keyword>
<accession>A0A1X9LTM0</accession>
<dbReference type="AlphaFoldDB" id="A0A1X9LTM0"/>
<evidence type="ECO:0000313" key="2">
    <source>
        <dbReference type="EMBL" id="ARJ07668.1"/>
    </source>
</evidence>
<feature type="compositionally biased region" description="Acidic residues" evidence="1">
    <location>
        <begin position="1"/>
        <end position="11"/>
    </location>
</feature>
<organism evidence="2 3">
    <name type="scientific">Cnuibacter physcomitrellae</name>
    <dbReference type="NCBI Taxonomy" id="1619308"/>
    <lineage>
        <taxon>Bacteria</taxon>
        <taxon>Bacillati</taxon>
        <taxon>Actinomycetota</taxon>
        <taxon>Actinomycetes</taxon>
        <taxon>Micrococcales</taxon>
        <taxon>Microbacteriaceae</taxon>
        <taxon>Cnuibacter</taxon>
    </lineage>
</organism>
<proteinExistence type="predicted"/>
<geneLocation type="plasmid" evidence="2">
    <name>unnamed1</name>
</geneLocation>
<reference evidence="2 3" key="1">
    <citation type="submission" date="2017-04" db="EMBL/GenBank/DDBJ databases">
        <authorList>
            <person name="Afonso C.L."/>
            <person name="Miller P.J."/>
            <person name="Scott M.A."/>
            <person name="Spackman E."/>
            <person name="Goraichik I."/>
            <person name="Dimitrov K.M."/>
            <person name="Suarez D.L."/>
            <person name="Swayne D.E."/>
        </authorList>
    </citation>
    <scope>NUCLEOTIDE SEQUENCE [LARGE SCALE GENOMIC DNA]</scope>
    <source>
        <strain evidence="3">XA(T)</strain>
        <plasmid evidence="3">Plasmid unnamed1</plasmid>
    </source>
</reference>
<protein>
    <submittedName>
        <fullName evidence="2">Uncharacterized protein</fullName>
    </submittedName>
</protein>
<dbReference type="Pfam" id="PF04796">
    <property type="entry name" value="RepA_C"/>
    <property type="match status" value="1"/>
</dbReference>
<name>A0A1X9LTM0_9MICO</name>
<dbReference type="InterPro" id="IPR006881">
    <property type="entry name" value="RepA_C"/>
</dbReference>
<sequence length="314" mass="35138">MSSAFNEDDQPGGDPRVGRDHQKALAYAAAQELSESDPLVGYSARVWAQVSLPYRDPGNVNYWERRNGPVTLTMRPALLTALDGSRYEGFAYGLLPRHALTWIATEAVQTQSPVLQLGSSMSSFMQKIGLAKGGRDAKRLTDQLQRLFGSQLQVRGLAMTDSGYGEKSQYFQIADAVQLWFSNDDELQGTRGLWASTVTLSDQFFRSIVDAPIPVNLEAMKALGASPMRLDIYLWATYRAHTLETTARVTWAELNQQFGGQYGSLRQFKAQFVKNLREVQIVYPELRVEVTGEHLVLRPSRPHAAEPKRRAELI</sequence>
<dbReference type="Proteomes" id="UP000192775">
    <property type="component" value="Plasmid unnamed1"/>
</dbReference>
<evidence type="ECO:0000313" key="3">
    <source>
        <dbReference type="Proteomes" id="UP000192775"/>
    </source>
</evidence>